<dbReference type="Gene3D" id="3.40.1570.10">
    <property type="entry name" value="HemS/ChuS/ChuX like domains"/>
    <property type="match status" value="1"/>
</dbReference>
<dbReference type="Pfam" id="PF06228">
    <property type="entry name" value="ChuX_HutX"/>
    <property type="match status" value="1"/>
</dbReference>
<evidence type="ECO:0000313" key="1">
    <source>
        <dbReference type="EMBL" id="WIM79380.1"/>
    </source>
</evidence>
<keyword evidence="2" id="KW-1185">Reference proteome</keyword>
<dbReference type="InterPro" id="IPR053733">
    <property type="entry name" value="Heme_Transport_Util_sf"/>
</dbReference>
<evidence type="ECO:0000313" key="2">
    <source>
        <dbReference type="Proteomes" id="UP001226750"/>
    </source>
</evidence>
<dbReference type="SUPFAM" id="SSF144064">
    <property type="entry name" value="Heme iron utilization protein-like"/>
    <property type="match status" value="1"/>
</dbReference>
<dbReference type="InterPro" id="IPR010413">
    <property type="entry name" value="HutX-like"/>
</dbReference>
<dbReference type="EMBL" id="CP126975">
    <property type="protein sequence ID" value="WIM79380.1"/>
    <property type="molecule type" value="Genomic_DNA"/>
</dbReference>
<organism evidence="1 2">
    <name type="scientific">Gallibacterium anatis</name>
    <dbReference type="NCBI Taxonomy" id="750"/>
    <lineage>
        <taxon>Bacteria</taxon>
        <taxon>Pseudomonadati</taxon>
        <taxon>Pseudomonadota</taxon>
        <taxon>Gammaproteobacteria</taxon>
        <taxon>Pasteurellales</taxon>
        <taxon>Pasteurellaceae</taxon>
        <taxon>Gallibacterium</taxon>
    </lineage>
</organism>
<protein>
    <submittedName>
        <fullName evidence="1">ChuX/HutX family heme-like substrate-binding protein</fullName>
    </submittedName>
</protein>
<sequence length="103" mass="11939">MGCRSLFEIKGVFPKGKQGYGYFNLNMEKAPNIALYGHLKLEKIKHIALVHKPVRGKESYAIAFITTDKEVLFKVYLGRDEHQQLFPQQVIKFNQLKNKEILC</sequence>
<dbReference type="Proteomes" id="UP001226750">
    <property type="component" value="Chromosome"/>
</dbReference>
<name>A0AAX3XEK7_9PAST</name>
<reference evidence="1 2" key="1">
    <citation type="submission" date="2023-06" db="EMBL/GenBank/DDBJ databases">
        <title>Complete Genome Sequence of Gallibacterium anatis Strain BJF12, Isolated from a chicken with diarrhea.</title>
        <authorList>
            <person name="Guo F."/>
            <person name="Bu W."/>
            <person name="Xu F."/>
            <person name="Wen T."/>
        </authorList>
    </citation>
    <scope>NUCLEOTIDE SEQUENCE [LARGE SCALE GENOMIC DNA]</scope>
    <source>
        <strain evidence="1 2">BJF12</strain>
    </source>
</reference>
<dbReference type="AlphaFoldDB" id="A0AAX3XEK7"/>
<gene>
    <name evidence="1" type="ORF">QP018_11595</name>
</gene>
<accession>A0AAX3XEK7</accession>
<proteinExistence type="predicted"/>